<dbReference type="EMBL" id="BMZZ01000002">
    <property type="protein sequence ID" value="GFZ75184.1"/>
    <property type="molecule type" value="Genomic_DNA"/>
</dbReference>
<comment type="caution">
    <text evidence="1">The sequence shown here is derived from an EMBL/GenBank/DDBJ whole genome shotgun (WGS) entry which is preliminary data.</text>
</comment>
<reference evidence="1 2" key="1">
    <citation type="journal article" date="2021" name="J. Gen. Plant Pathol.">
        <title>Enrichment of phytoplasma genome DNA through a methyl-CpG binding domain-mediated method for efficient genome sequencing.</title>
        <authorList>
            <person name="Nijo T."/>
            <person name="Iwabuchi N."/>
            <person name="Tokuda R."/>
            <person name="Suzuki T."/>
            <person name="Matsumoto O."/>
            <person name="Miyazaki A."/>
            <person name="Maejima K."/>
            <person name="Oshima K."/>
            <person name="Namba S."/>
            <person name="Yamaji Y."/>
        </authorList>
    </citation>
    <scope>NUCLEOTIDE SEQUENCE [LARGE SCALE GENOMIC DNA]</scope>
    <source>
        <strain evidence="1 2">HP</strain>
    </source>
</reference>
<proteinExistence type="predicted"/>
<evidence type="ECO:0000313" key="2">
    <source>
        <dbReference type="Proteomes" id="UP000677853"/>
    </source>
</evidence>
<keyword evidence="2" id="KW-1185">Reference proteome</keyword>
<name>A0ABQ1EIT8_9MOLU</name>
<sequence>MFMYKPNKGFNYFNKLSNKYTNIMEMMGKKDNNRAQNNIKTIKSNNVAIKINPYPKYKIIPNQTTNNKFIFNKKTSPK</sequence>
<gene>
    <name evidence="1" type="ORF">HPP_1420</name>
</gene>
<dbReference type="Proteomes" id="UP000677853">
    <property type="component" value="Unassembled WGS sequence"/>
</dbReference>
<protein>
    <submittedName>
        <fullName evidence="1">Uncharacterized protein</fullName>
    </submittedName>
</protein>
<accession>A0ABQ1EIT8</accession>
<evidence type="ECO:0000313" key="1">
    <source>
        <dbReference type="EMBL" id="GFZ75184.1"/>
    </source>
</evidence>
<organism evidence="1 2">
    <name type="scientific">Hydrangea phyllody phytoplasma</name>
    <dbReference type="NCBI Taxonomy" id="238673"/>
    <lineage>
        <taxon>Bacteria</taxon>
        <taxon>Bacillati</taxon>
        <taxon>Mycoplasmatota</taxon>
        <taxon>Mollicutes</taxon>
        <taxon>Acholeplasmatales</taxon>
        <taxon>Acholeplasmataceae</taxon>
        <taxon>Candidatus Phytoplasma</taxon>
        <taxon>16SrI (Aster yellows group)</taxon>
    </lineage>
</organism>